<evidence type="ECO:0000313" key="6">
    <source>
        <dbReference type="EMBL" id="MBE1607259.1"/>
    </source>
</evidence>
<accession>A0A927MVZ4</accession>
<dbReference type="Gene3D" id="3.30.540.10">
    <property type="entry name" value="Fructose-1,6-Bisphosphatase, subunit A, domain 1"/>
    <property type="match status" value="1"/>
</dbReference>
<dbReference type="PANTHER" id="PTHR20854:SF4">
    <property type="entry name" value="INOSITOL-1-MONOPHOSPHATASE-RELATED"/>
    <property type="match status" value="1"/>
</dbReference>
<name>A0A927MVZ4_9ACTN</name>
<feature type="binding site" evidence="5">
    <location>
        <position position="97"/>
    </location>
    <ligand>
        <name>Mg(2+)</name>
        <dbReference type="ChEBI" id="CHEBI:18420"/>
        <label>1</label>
        <note>catalytic</note>
    </ligand>
</feature>
<comment type="catalytic activity">
    <reaction evidence="1">
        <text>a myo-inositol phosphate + H2O = myo-inositol + phosphate</text>
        <dbReference type="Rhea" id="RHEA:24056"/>
        <dbReference type="ChEBI" id="CHEBI:15377"/>
        <dbReference type="ChEBI" id="CHEBI:17268"/>
        <dbReference type="ChEBI" id="CHEBI:43474"/>
        <dbReference type="ChEBI" id="CHEBI:84139"/>
        <dbReference type="EC" id="3.1.3.25"/>
    </reaction>
</comment>
<dbReference type="SUPFAM" id="SSF56655">
    <property type="entry name" value="Carbohydrate phosphatase"/>
    <property type="match status" value="1"/>
</dbReference>
<keyword evidence="4 5" id="KW-0460">Magnesium</keyword>
<dbReference type="GO" id="GO:0046872">
    <property type="term" value="F:metal ion binding"/>
    <property type="evidence" value="ECO:0007669"/>
    <property type="project" value="UniProtKB-KW"/>
</dbReference>
<dbReference type="RefSeq" id="WP_192751232.1">
    <property type="nucleotide sequence ID" value="NZ_BAABJL010000122.1"/>
</dbReference>
<comment type="caution">
    <text evidence="6">The sequence shown here is derived from an EMBL/GenBank/DDBJ whole genome shotgun (WGS) entry which is preliminary data.</text>
</comment>
<organism evidence="6 7">
    <name type="scientific">Actinopolymorpha pittospori</name>
    <dbReference type="NCBI Taxonomy" id="648752"/>
    <lineage>
        <taxon>Bacteria</taxon>
        <taxon>Bacillati</taxon>
        <taxon>Actinomycetota</taxon>
        <taxon>Actinomycetes</taxon>
        <taxon>Propionibacteriales</taxon>
        <taxon>Actinopolymorphaceae</taxon>
        <taxon>Actinopolymorpha</taxon>
    </lineage>
</organism>
<proteinExistence type="predicted"/>
<evidence type="ECO:0000256" key="5">
    <source>
        <dbReference type="PIRSR" id="PIRSR600760-2"/>
    </source>
</evidence>
<dbReference type="InterPro" id="IPR020550">
    <property type="entry name" value="Inositol_monophosphatase_CS"/>
</dbReference>
<reference evidence="6" key="1">
    <citation type="submission" date="2020-10" db="EMBL/GenBank/DDBJ databases">
        <title>Sequencing the genomes of 1000 actinobacteria strains.</title>
        <authorList>
            <person name="Klenk H.-P."/>
        </authorList>
    </citation>
    <scope>NUCLEOTIDE SEQUENCE</scope>
    <source>
        <strain evidence="6">DSM 45354</strain>
    </source>
</reference>
<dbReference type="GO" id="GO:0006020">
    <property type="term" value="P:inositol metabolic process"/>
    <property type="evidence" value="ECO:0007669"/>
    <property type="project" value="TreeGrafter"/>
</dbReference>
<sequence>MMPGTGWRDVPGLHPALAIAAEASVTAVNDARLRLGPGDLAEPVAMGADATPTMRVDRIVEDAILSAVEGTGVNILTEESGWIDRGSAYTLVMDPLDGSANAAAGVPLSAFSAALATDGEFTQALTVWTETGWRWSAAGDTSSGLRTSGRTSLDGAALSLLRPHPANPQASAAWWRAVERAARVRILSSSCLEAALVATGATDAFADACTDTHRLVDLASAVVLVRAAGGAVRDVHGRPIELDTDLTRRWSGVVAATPELADELADCLAQAWRAAA</sequence>
<dbReference type="Pfam" id="PF00459">
    <property type="entry name" value="Inositol_P"/>
    <property type="match status" value="1"/>
</dbReference>
<evidence type="ECO:0000256" key="3">
    <source>
        <dbReference type="ARBA" id="ARBA00022723"/>
    </source>
</evidence>
<dbReference type="PRINTS" id="PR00377">
    <property type="entry name" value="IMPHPHTASES"/>
</dbReference>
<feature type="binding site" evidence="5">
    <location>
        <position position="217"/>
    </location>
    <ligand>
        <name>Mg(2+)</name>
        <dbReference type="ChEBI" id="CHEBI:18420"/>
        <label>1</label>
        <note>catalytic</note>
    </ligand>
</feature>
<evidence type="ECO:0000256" key="2">
    <source>
        <dbReference type="ARBA" id="ARBA00013106"/>
    </source>
</evidence>
<evidence type="ECO:0000256" key="4">
    <source>
        <dbReference type="ARBA" id="ARBA00022842"/>
    </source>
</evidence>
<keyword evidence="7" id="KW-1185">Reference proteome</keyword>
<dbReference type="Gene3D" id="3.40.190.80">
    <property type="match status" value="1"/>
</dbReference>
<feature type="binding site" evidence="5">
    <location>
        <position position="78"/>
    </location>
    <ligand>
        <name>Mg(2+)</name>
        <dbReference type="ChEBI" id="CHEBI:18420"/>
        <label>1</label>
        <note>catalytic</note>
    </ligand>
</feature>
<dbReference type="GO" id="GO:0008934">
    <property type="term" value="F:inositol monophosphate 1-phosphatase activity"/>
    <property type="evidence" value="ECO:0007669"/>
    <property type="project" value="TreeGrafter"/>
</dbReference>
<feature type="binding site" evidence="5">
    <location>
        <position position="96"/>
    </location>
    <ligand>
        <name>Mg(2+)</name>
        <dbReference type="ChEBI" id="CHEBI:18420"/>
        <label>1</label>
        <note>catalytic</note>
    </ligand>
</feature>
<dbReference type="GO" id="GO:0046854">
    <property type="term" value="P:phosphatidylinositol phosphate biosynthetic process"/>
    <property type="evidence" value="ECO:0007669"/>
    <property type="project" value="InterPro"/>
</dbReference>
<dbReference type="EMBL" id="JADBEM010000001">
    <property type="protein sequence ID" value="MBE1607259.1"/>
    <property type="molecule type" value="Genomic_DNA"/>
</dbReference>
<dbReference type="Proteomes" id="UP000638648">
    <property type="component" value="Unassembled WGS sequence"/>
</dbReference>
<dbReference type="AlphaFoldDB" id="A0A927MVZ4"/>
<dbReference type="PANTHER" id="PTHR20854">
    <property type="entry name" value="INOSITOL MONOPHOSPHATASE"/>
    <property type="match status" value="1"/>
</dbReference>
<keyword evidence="6" id="KW-0378">Hydrolase</keyword>
<gene>
    <name evidence="6" type="ORF">HEB94_004107</name>
</gene>
<dbReference type="EC" id="3.1.3.25" evidence="2"/>
<keyword evidence="3 5" id="KW-0479">Metal-binding</keyword>
<dbReference type="InterPro" id="IPR000760">
    <property type="entry name" value="Inositol_monophosphatase-like"/>
</dbReference>
<protein>
    <recommendedName>
        <fullName evidence="2">inositol-phosphate phosphatase</fullName>
        <ecNumber evidence="2">3.1.3.25</ecNumber>
    </recommendedName>
</protein>
<comment type="cofactor">
    <cofactor evidence="5">
        <name>Mg(2+)</name>
        <dbReference type="ChEBI" id="CHEBI:18420"/>
    </cofactor>
</comment>
<dbReference type="PROSITE" id="PS00630">
    <property type="entry name" value="IMP_2"/>
    <property type="match status" value="1"/>
</dbReference>
<feature type="binding site" evidence="5">
    <location>
        <position position="94"/>
    </location>
    <ligand>
        <name>Mg(2+)</name>
        <dbReference type="ChEBI" id="CHEBI:18420"/>
        <label>1</label>
        <note>catalytic</note>
    </ligand>
</feature>
<dbReference type="GO" id="GO:0007165">
    <property type="term" value="P:signal transduction"/>
    <property type="evidence" value="ECO:0007669"/>
    <property type="project" value="TreeGrafter"/>
</dbReference>
<evidence type="ECO:0000256" key="1">
    <source>
        <dbReference type="ARBA" id="ARBA00001033"/>
    </source>
</evidence>
<evidence type="ECO:0000313" key="7">
    <source>
        <dbReference type="Proteomes" id="UP000638648"/>
    </source>
</evidence>